<name>A0A8F5GT37_SACSH</name>
<reference evidence="2" key="1">
    <citation type="journal article" date="2021" name="Environ. Microbiol.">
        <title>New insights into the diversity and evolution of the archaeal mobilome from three complete genomes of Saccharolobus shibatae.</title>
        <authorList>
            <person name="Medvedeva S."/>
            <person name="Brandt D."/>
            <person name="Cvirkaite-Krupovic V."/>
            <person name="Liu Y."/>
            <person name="Severinov K."/>
            <person name="Ishino S."/>
            <person name="Ishino Y."/>
            <person name="Prangishvili D."/>
            <person name="Kalinowski J."/>
            <person name="Krupovic M."/>
        </authorList>
    </citation>
    <scope>NUCLEOTIDE SEQUENCE</scope>
    <source>
        <strain evidence="2">B12</strain>
    </source>
</reference>
<sequence length="86" mass="10263">MRDRISQIEILDGHMLINKEIRMFSCTDEPYFDDNLLLALDISERAKKLGWKFENGLWINGKVKFLIMLGLIIETFNYNIYYIGWN</sequence>
<organism evidence="2 3">
    <name type="scientific">Saccharolobus shibatae (strain ATCC 51178 / DSM 5389 / JCM 8931 / NBRC 15437 / B12)</name>
    <name type="common">Sulfolobus shibatae</name>
    <dbReference type="NCBI Taxonomy" id="523848"/>
    <lineage>
        <taxon>Archaea</taxon>
        <taxon>Thermoproteota</taxon>
        <taxon>Thermoprotei</taxon>
        <taxon>Sulfolobales</taxon>
        <taxon>Sulfolobaceae</taxon>
        <taxon>Saccharolobus</taxon>
    </lineage>
</organism>
<dbReference type="Proteomes" id="UP000694018">
    <property type="component" value="Chromosome"/>
</dbReference>
<evidence type="ECO:0000313" key="3">
    <source>
        <dbReference type="Proteomes" id="UP000694018"/>
    </source>
</evidence>
<accession>A0A8F5GT37</accession>
<evidence type="ECO:0000256" key="1">
    <source>
        <dbReference type="SAM" id="Phobius"/>
    </source>
</evidence>
<protein>
    <submittedName>
        <fullName evidence="2">Uncharacterized protein</fullName>
    </submittedName>
</protein>
<dbReference type="AlphaFoldDB" id="A0A8F5GT37"/>
<keyword evidence="1" id="KW-0472">Membrane</keyword>
<feature type="transmembrane region" description="Helical" evidence="1">
    <location>
        <begin position="65"/>
        <end position="84"/>
    </location>
</feature>
<keyword evidence="1" id="KW-0812">Transmembrane</keyword>
<gene>
    <name evidence="2" type="ORF">J5U23_01412</name>
</gene>
<keyword evidence="1" id="KW-1133">Transmembrane helix</keyword>
<evidence type="ECO:0000313" key="2">
    <source>
        <dbReference type="EMBL" id="QXJ28543.1"/>
    </source>
</evidence>
<proteinExistence type="predicted"/>
<dbReference type="KEGG" id="sshi:J5U23_01412"/>
<dbReference type="EMBL" id="CP077717">
    <property type="protein sequence ID" value="QXJ28543.1"/>
    <property type="molecule type" value="Genomic_DNA"/>
</dbReference>